<dbReference type="PANTHER" id="PTHR30582">
    <property type="entry name" value="L,D-TRANSPEPTIDASE"/>
    <property type="match status" value="1"/>
</dbReference>
<keyword evidence="4" id="KW-0573">Peptidoglycan synthesis</keyword>
<name>A0A6J6FRR0_9ZZZZ</name>
<evidence type="ECO:0000256" key="2">
    <source>
        <dbReference type="ARBA" id="ARBA00022679"/>
    </source>
</evidence>
<dbReference type="SUPFAM" id="SSF141523">
    <property type="entry name" value="L,D-transpeptidase catalytic domain-like"/>
    <property type="match status" value="1"/>
</dbReference>
<evidence type="ECO:0000256" key="5">
    <source>
        <dbReference type="ARBA" id="ARBA00023316"/>
    </source>
</evidence>
<dbReference type="InterPro" id="IPR002477">
    <property type="entry name" value="Peptidoglycan-bd-like"/>
</dbReference>
<dbReference type="EMBL" id="CAEZSR010000234">
    <property type="protein sequence ID" value="CAB4591421.1"/>
    <property type="molecule type" value="Genomic_DNA"/>
</dbReference>
<dbReference type="Pfam" id="PF01471">
    <property type="entry name" value="PG_binding_1"/>
    <property type="match status" value="1"/>
</dbReference>
<dbReference type="GO" id="GO:0071555">
    <property type="term" value="P:cell wall organization"/>
    <property type="evidence" value="ECO:0007669"/>
    <property type="project" value="UniProtKB-KW"/>
</dbReference>
<reference evidence="9" key="1">
    <citation type="submission" date="2020-05" db="EMBL/GenBank/DDBJ databases">
        <authorList>
            <person name="Chiriac C."/>
            <person name="Salcher M."/>
            <person name="Ghai R."/>
            <person name="Kavagutti S V."/>
        </authorList>
    </citation>
    <scope>NUCLEOTIDE SEQUENCE</scope>
</reference>
<dbReference type="InterPro" id="IPR005490">
    <property type="entry name" value="LD_TPept_cat_dom"/>
</dbReference>
<dbReference type="InterPro" id="IPR036366">
    <property type="entry name" value="PGBDSf"/>
</dbReference>
<feature type="compositionally biased region" description="Basic and acidic residues" evidence="6">
    <location>
        <begin position="62"/>
        <end position="122"/>
    </location>
</feature>
<dbReference type="InterPro" id="IPR038063">
    <property type="entry name" value="Transpep_catalytic_dom"/>
</dbReference>
<dbReference type="GO" id="GO:0008360">
    <property type="term" value="P:regulation of cell shape"/>
    <property type="evidence" value="ECO:0007669"/>
    <property type="project" value="UniProtKB-KW"/>
</dbReference>
<evidence type="ECO:0000313" key="9">
    <source>
        <dbReference type="EMBL" id="CAB4591421.1"/>
    </source>
</evidence>
<feature type="domain" description="Peptidoglycan binding-like" evidence="7">
    <location>
        <begin position="249"/>
        <end position="300"/>
    </location>
</feature>
<dbReference type="GO" id="GO:0016740">
    <property type="term" value="F:transferase activity"/>
    <property type="evidence" value="ECO:0007669"/>
    <property type="project" value="UniProtKB-KW"/>
</dbReference>
<dbReference type="SUPFAM" id="SSF47090">
    <property type="entry name" value="PGBD-like"/>
    <property type="match status" value="1"/>
</dbReference>
<proteinExistence type="predicted"/>
<feature type="region of interest" description="Disordered" evidence="6">
    <location>
        <begin position="1"/>
        <end position="122"/>
    </location>
</feature>
<feature type="compositionally biased region" description="Basic and acidic residues" evidence="6">
    <location>
        <begin position="31"/>
        <end position="47"/>
    </location>
</feature>
<organism evidence="9">
    <name type="scientific">freshwater metagenome</name>
    <dbReference type="NCBI Taxonomy" id="449393"/>
    <lineage>
        <taxon>unclassified sequences</taxon>
        <taxon>metagenomes</taxon>
        <taxon>ecological metagenomes</taxon>
    </lineage>
</organism>
<evidence type="ECO:0000256" key="4">
    <source>
        <dbReference type="ARBA" id="ARBA00022984"/>
    </source>
</evidence>
<dbReference type="Gene3D" id="2.40.440.10">
    <property type="entry name" value="L,D-transpeptidase catalytic domain-like"/>
    <property type="match status" value="1"/>
</dbReference>
<dbReference type="GO" id="GO:0071972">
    <property type="term" value="F:peptidoglycan L,D-transpeptidase activity"/>
    <property type="evidence" value="ECO:0007669"/>
    <property type="project" value="TreeGrafter"/>
</dbReference>
<feature type="domain" description="L,D-TPase catalytic" evidence="8">
    <location>
        <begin position="354"/>
        <end position="477"/>
    </location>
</feature>
<dbReference type="InterPro" id="IPR050979">
    <property type="entry name" value="LD-transpeptidase"/>
</dbReference>
<dbReference type="InterPro" id="IPR036365">
    <property type="entry name" value="PGBD-like_sf"/>
</dbReference>
<dbReference type="CDD" id="cd16913">
    <property type="entry name" value="YkuD_like"/>
    <property type="match status" value="1"/>
</dbReference>
<dbReference type="AlphaFoldDB" id="A0A6J6FRR0"/>
<comment type="pathway">
    <text evidence="1">Cell wall biogenesis; peptidoglycan biosynthesis.</text>
</comment>
<evidence type="ECO:0000256" key="6">
    <source>
        <dbReference type="SAM" id="MobiDB-lite"/>
    </source>
</evidence>
<dbReference type="Gene3D" id="1.10.101.10">
    <property type="entry name" value="PGBD-like superfamily/PGBD"/>
    <property type="match status" value="1"/>
</dbReference>
<keyword evidence="5" id="KW-0961">Cell wall biogenesis/degradation</keyword>
<dbReference type="PANTHER" id="PTHR30582:SF2">
    <property type="entry name" value="L,D-TRANSPEPTIDASE YCIB-RELATED"/>
    <property type="match status" value="1"/>
</dbReference>
<keyword evidence="3" id="KW-0133">Cell shape</keyword>
<evidence type="ECO:0000256" key="1">
    <source>
        <dbReference type="ARBA" id="ARBA00004752"/>
    </source>
</evidence>
<dbReference type="UniPathway" id="UPA00219"/>
<gene>
    <name evidence="9" type="ORF">UFOPK1493_03765</name>
</gene>
<evidence type="ECO:0000259" key="7">
    <source>
        <dbReference type="Pfam" id="PF01471"/>
    </source>
</evidence>
<sequence length="478" mass="51153">MNPPLDRTPHGSTRAAARRRSGDGRAAVQPDPRRSTERPRITPDPRVSRASAGGDPLLADPGVRRADPRRTGDPRATGEPRRTVRIDGRIDRPTDPRPRGTNDDRSRNDRHDDRHDDRYREVPLRDVPAYRAAVGRDEHRSDRRPLFAAAAAATLLCAVIAFRGGDDADELVTPAVAAAEDTADAAAPADAASPAVAAGPAVATPASDPAALVAADPTAAGEVQDLDGDALTRADTCLMDELSVRLGDSGQSVTCLQQALTEQGFYTGPVSGQFDQATFVAVEAMQTDRELYVDGIVGRESAISLGIWPDEESFVTRTPPPPPGAVDLLGYPLSSVASAGADAPPLPENSGTGRRIVYDRAGQRVWAVGSEGEIIRSWLVSGSKYSNELPGTHEVYSKSEVSTAWNGKAYLPKMVRWLKTQKGAIGFHSIPLHVEDRSPYQTEAELGQRLSGGCQRQAVADADFLWEWADIGTKVVVI</sequence>
<dbReference type="Pfam" id="PF03734">
    <property type="entry name" value="YkuD"/>
    <property type="match status" value="1"/>
</dbReference>
<evidence type="ECO:0000259" key="8">
    <source>
        <dbReference type="Pfam" id="PF03734"/>
    </source>
</evidence>
<accession>A0A6J6FRR0</accession>
<evidence type="ECO:0000256" key="3">
    <source>
        <dbReference type="ARBA" id="ARBA00022960"/>
    </source>
</evidence>
<dbReference type="GO" id="GO:0005576">
    <property type="term" value="C:extracellular region"/>
    <property type="evidence" value="ECO:0007669"/>
    <property type="project" value="TreeGrafter"/>
</dbReference>
<dbReference type="GO" id="GO:0018104">
    <property type="term" value="P:peptidoglycan-protein cross-linking"/>
    <property type="evidence" value="ECO:0007669"/>
    <property type="project" value="TreeGrafter"/>
</dbReference>
<protein>
    <submittedName>
        <fullName evidence="9">Unannotated protein</fullName>
    </submittedName>
</protein>
<keyword evidence="2" id="KW-0808">Transferase</keyword>